<evidence type="ECO:0008006" key="5">
    <source>
        <dbReference type="Google" id="ProtNLM"/>
    </source>
</evidence>
<dbReference type="VEuPathDB" id="FungiDB:SPPG_01587"/>
<sequence>MGVLPNILLGFLGGQLFTRAVFDHVWWPHIGADLSTLKSKVSALQRQEAVTFYRNVANQPTNLLYVTIGISALILISTFGQTLVNKTHRVVNLLSFLSFATAVAAYVLKVHPIIQTLAGSVRQKADVEAKMLWEVAVWQAAVGVLVVTCLLMQTSVGEEELQVARSERAKKD</sequence>
<evidence type="ECO:0000313" key="4">
    <source>
        <dbReference type="Proteomes" id="UP000053201"/>
    </source>
</evidence>
<evidence type="ECO:0000256" key="1">
    <source>
        <dbReference type="SAM" id="Phobius"/>
    </source>
</evidence>
<keyword evidence="2" id="KW-0732">Signal</keyword>
<dbReference type="OrthoDB" id="2139578at2759"/>
<feature type="chain" id="PRO_5005540160" description="ER membrane protein SH3" evidence="2">
    <location>
        <begin position="21"/>
        <end position="172"/>
    </location>
</feature>
<feature type="transmembrane region" description="Helical" evidence="1">
    <location>
        <begin position="63"/>
        <end position="84"/>
    </location>
</feature>
<evidence type="ECO:0000256" key="2">
    <source>
        <dbReference type="SAM" id="SignalP"/>
    </source>
</evidence>
<proteinExistence type="predicted"/>
<dbReference type="EMBL" id="KQ257451">
    <property type="protein sequence ID" value="KND04152.1"/>
    <property type="molecule type" value="Genomic_DNA"/>
</dbReference>
<feature type="transmembrane region" description="Helical" evidence="1">
    <location>
        <begin position="131"/>
        <end position="153"/>
    </location>
</feature>
<name>A0A0L0HSV5_SPIPD</name>
<reference evidence="3 4" key="1">
    <citation type="submission" date="2009-08" db="EMBL/GenBank/DDBJ databases">
        <title>The Genome Sequence of Spizellomyces punctatus strain DAOM BR117.</title>
        <authorList>
            <consortium name="The Broad Institute Genome Sequencing Platform"/>
            <person name="Russ C."/>
            <person name="Cuomo C."/>
            <person name="Shea T."/>
            <person name="Young S.K."/>
            <person name="Zeng Q."/>
            <person name="Koehrsen M."/>
            <person name="Haas B."/>
            <person name="Borodovsky M."/>
            <person name="Guigo R."/>
            <person name="Alvarado L."/>
            <person name="Berlin A."/>
            <person name="Bochicchio J."/>
            <person name="Borenstein D."/>
            <person name="Chapman S."/>
            <person name="Chen Z."/>
            <person name="Engels R."/>
            <person name="Freedman E."/>
            <person name="Gellesch M."/>
            <person name="Goldberg J."/>
            <person name="Griggs A."/>
            <person name="Gujja S."/>
            <person name="Heiman D."/>
            <person name="Hepburn T."/>
            <person name="Howarth C."/>
            <person name="Jen D."/>
            <person name="Larson L."/>
            <person name="Lewis B."/>
            <person name="Mehta T."/>
            <person name="Park D."/>
            <person name="Pearson M."/>
            <person name="Roberts A."/>
            <person name="Saif S."/>
            <person name="Shenoy N."/>
            <person name="Sisk P."/>
            <person name="Stolte C."/>
            <person name="Sykes S."/>
            <person name="Thomson T."/>
            <person name="Walk T."/>
            <person name="White J."/>
            <person name="Yandava C."/>
            <person name="Burger G."/>
            <person name="Gray M.W."/>
            <person name="Holland P.W.H."/>
            <person name="King N."/>
            <person name="Lang F.B.F."/>
            <person name="Roger A.J."/>
            <person name="Ruiz-Trillo I."/>
            <person name="Lander E."/>
            <person name="Nusbaum C."/>
        </authorList>
    </citation>
    <scope>NUCLEOTIDE SEQUENCE [LARGE SCALE GENOMIC DNA]</scope>
    <source>
        <strain evidence="3 4">DAOM BR117</strain>
    </source>
</reference>
<dbReference type="RefSeq" id="XP_016612191.1">
    <property type="nucleotide sequence ID" value="XM_016749904.1"/>
</dbReference>
<keyword evidence="1" id="KW-1133">Transmembrane helix</keyword>
<keyword evidence="1" id="KW-0812">Transmembrane</keyword>
<keyword evidence="4" id="KW-1185">Reference proteome</keyword>
<accession>A0A0L0HSV5</accession>
<protein>
    <recommendedName>
        <fullName evidence="5">ER membrane protein SH3</fullName>
    </recommendedName>
</protein>
<feature type="transmembrane region" description="Helical" evidence="1">
    <location>
        <begin position="90"/>
        <end position="110"/>
    </location>
</feature>
<dbReference type="GeneID" id="27685239"/>
<dbReference type="AlphaFoldDB" id="A0A0L0HSV5"/>
<evidence type="ECO:0000313" key="3">
    <source>
        <dbReference type="EMBL" id="KND04152.1"/>
    </source>
</evidence>
<dbReference type="InParanoid" id="A0A0L0HSV5"/>
<keyword evidence="1" id="KW-0472">Membrane</keyword>
<dbReference type="Proteomes" id="UP000053201">
    <property type="component" value="Unassembled WGS sequence"/>
</dbReference>
<feature type="signal peptide" evidence="2">
    <location>
        <begin position="1"/>
        <end position="20"/>
    </location>
</feature>
<organism evidence="3 4">
    <name type="scientific">Spizellomyces punctatus (strain DAOM BR117)</name>
    <dbReference type="NCBI Taxonomy" id="645134"/>
    <lineage>
        <taxon>Eukaryota</taxon>
        <taxon>Fungi</taxon>
        <taxon>Fungi incertae sedis</taxon>
        <taxon>Chytridiomycota</taxon>
        <taxon>Chytridiomycota incertae sedis</taxon>
        <taxon>Chytridiomycetes</taxon>
        <taxon>Spizellomycetales</taxon>
        <taxon>Spizellomycetaceae</taxon>
        <taxon>Spizellomyces</taxon>
    </lineage>
</organism>
<gene>
    <name evidence="3" type="ORF">SPPG_01587</name>
</gene>